<comment type="caution">
    <text evidence="7">The sequence shown here is derived from an EMBL/GenBank/DDBJ whole genome shotgun (WGS) entry which is preliminary data.</text>
</comment>
<keyword evidence="8" id="KW-1185">Reference proteome</keyword>
<keyword evidence="2" id="KW-0963">Cytoplasm</keyword>
<dbReference type="Gene3D" id="3.10.20.90">
    <property type="entry name" value="Phosphatidylinositol 3-kinase Catalytic Subunit, Chain A, domain 1"/>
    <property type="match status" value="1"/>
</dbReference>
<keyword evidence="3" id="KW-0143">Chaperone</keyword>
<dbReference type="GO" id="GO:0005737">
    <property type="term" value="C:cytoplasm"/>
    <property type="evidence" value="ECO:0007669"/>
    <property type="project" value="UniProtKB-SubCell"/>
</dbReference>
<dbReference type="PANTHER" id="PTHR18916">
    <property type="entry name" value="DYNACTIN 1-RELATED MICROTUBULE-BINDING"/>
    <property type="match status" value="1"/>
</dbReference>
<evidence type="ECO:0000256" key="3">
    <source>
        <dbReference type="ARBA" id="ARBA00023186"/>
    </source>
</evidence>
<dbReference type="InterPro" id="IPR000626">
    <property type="entry name" value="Ubiquitin-like_dom"/>
</dbReference>
<evidence type="ECO:0000313" key="8">
    <source>
        <dbReference type="Proteomes" id="UP001153069"/>
    </source>
</evidence>
<dbReference type="GO" id="GO:0031122">
    <property type="term" value="P:cytoplasmic microtubule organization"/>
    <property type="evidence" value="ECO:0007669"/>
    <property type="project" value="TreeGrafter"/>
</dbReference>
<proteinExistence type="inferred from homology"/>
<dbReference type="GO" id="GO:0051010">
    <property type="term" value="F:microtubule plus-end binding"/>
    <property type="evidence" value="ECO:0007669"/>
    <property type="project" value="TreeGrafter"/>
</dbReference>
<dbReference type="SUPFAM" id="SSF54236">
    <property type="entry name" value="Ubiquitin-like"/>
    <property type="match status" value="1"/>
</dbReference>
<evidence type="ECO:0000313" key="7">
    <source>
        <dbReference type="EMBL" id="CAB9501255.1"/>
    </source>
</evidence>
<evidence type="ECO:0000256" key="2">
    <source>
        <dbReference type="ARBA" id="ARBA00022490"/>
    </source>
</evidence>
<dbReference type="SMART" id="SM01052">
    <property type="entry name" value="CAP_GLY"/>
    <property type="match status" value="1"/>
</dbReference>
<dbReference type="GO" id="GO:0035371">
    <property type="term" value="C:microtubule plus-end"/>
    <property type="evidence" value="ECO:0007669"/>
    <property type="project" value="TreeGrafter"/>
</dbReference>
<dbReference type="PROSITE" id="PS50245">
    <property type="entry name" value="CAP_GLY_2"/>
    <property type="match status" value="1"/>
</dbReference>
<dbReference type="AlphaFoldDB" id="A0A9N8DG71"/>
<comment type="subcellular location">
    <subcellularLocation>
        <location evidence="1">Cytoplasm</location>
    </subcellularLocation>
</comment>
<dbReference type="Proteomes" id="UP001153069">
    <property type="component" value="Unassembled WGS sequence"/>
</dbReference>
<feature type="domain" description="Ubiquitin-like" evidence="5">
    <location>
        <begin position="40"/>
        <end position="87"/>
    </location>
</feature>
<dbReference type="PROSITE" id="PS50053">
    <property type="entry name" value="UBIQUITIN_2"/>
    <property type="match status" value="1"/>
</dbReference>
<dbReference type="CDD" id="cd01789">
    <property type="entry name" value="Ubl_TBCB"/>
    <property type="match status" value="1"/>
</dbReference>
<evidence type="ECO:0000259" key="6">
    <source>
        <dbReference type="PROSITE" id="PS50245"/>
    </source>
</evidence>
<dbReference type="PANTHER" id="PTHR18916:SF85">
    <property type="entry name" value="TUBULIN-FOLDING COFACTOR B"/>
    <property type="match status" value="1"/>
</dbReference>
<dbReference type="InterPro" id="IPR045172">
    <property type="entry name" value="TBCB_Ubl"/>
</dbReference>
<dbReference type="SUPFAM" id="SSF74924">
    <property type="entry name" value="Cap-Gly domain"/>
    <property type="match status" value="1"/>
</dbReference>
<sequence>MSTPMLDQSSDEWLQAAAALKSYVTAGNAYQNVQENTLVLDLTHSNLKQEHIEIRFDKHQTVDDLRHKIYQKTGTPHDFQKLQIFSGSTQVAEIAPSDPSTTKLGFFSLQHGMRVHCVDLNPNSISRGGALEDVSLVAKYKMSDEEYDKRKNTLRSWEQEQKQEDPTFTLAKYAKEHKALVEAKQLHKMGLPLPDGFQVVDGAVVKSTTNTEDTGPNSVLGIQIDMRCEAQPGGRRGTVKYVGEVPELGGFWIGISFDEPVGKSDGSVGGKQYFEAMAKFGGFCRGKNVQVGDFPERDLFEEDDDSSEDDEL</sequence>
<dbReference type="GO" id="GO:0005634">
    <property type="term" value="C:nucleus"/>
    <property type="evidence" value="ECO:0007669"/>
    <property type="project" value="TreeGrafter"/>
</dbReference>
<comment type="similarity">
    <text evidence="4">Belongs to the TBCB family.</text>
</comment>
<dbReference type="GO" id="GO:0043014">
    <property type="term" value="F:alpha-tubulin binding"/>
    <property type="evidence" value="ECO:0007669"/>
    <property type="project" value="InterPro"/>
</dbReference>
<dbReference type="InterPro" id="IPR000938">
    <property type="entry name" value="CAP-Gly_domain"/>
</dbReference>
<dbReference type="GO" id="GO:0007021">
    <property type="term" value="P:tubulin complex assembly"/>
    <property type="evidence" value="ECO:0007669"/>
    <property type="project" value="InterPro"/>
</dbReference>
<name>A0A9N8DG71_9STRA</name>
<accession>A0A9N8DG71</accession>
<gene>
    <name evidence="7" type="ORF">SEMRO_103_G052580.1</name>
</gene>
<organism evidence="7 8">
    <name type="scientific">Seminavis robusta</name>
    <dbReference type="NCBI Taxonomy" id="568900"/>
    <lineage>
        <taxon>Eukaryota</taxon>
        <taxon>Sar</taxon>
        <taxon>Stramenopiles</taxon>
        <taxon>Ochrophyta</taxon>
        <taxon>Bacillariophyta</taxon>
        <taxon>Bacillariophyceae</taxon>
        <taxon>Bacillariophycidae</taxon>
        <taxon>Naviculales</taxon>
        <taxon>Naviculaceae</taxon>
        <taxon>Seminavis</taxon>
    </lineage>
</organism>
<dbReference type="EMBL" id="CAICTM010000102">
    <property type="protein sequence ID" value="CAB9501255.1"/>
    <property type="molecule type" value="Genomic_DNA"/>
</dbReference>
<feature type="domain" description="CAP-Gly" evidence="6">
    <location>
        <begin position="243"/>
        <end position="285"/>
    </location>
</feature>
<dbReference type="InterPro" id="IPR036859">
    <property type="entry name" value="CAP-Gly_dom_sf"/>
</dbReference>
<evidence type="ECO:0000256" key="1">
    <source>
        <dbReference type="ARBA" id="ARBA00004496"/>
    </source>
</evidence>
<dbReference type="Pfam" id="PF01302">
    <property type="entry name" value="CAP_GLY"/>
    <property type="match status" value="1"/>
</dbReference>
<protein>
    <submittedName>
        <fullName evidence="7">Tubulin-folding cofactor B</fullName>
    </submittedName>
</protein>
<dbReference type="InterPro" id="IPR029071">
    <property type="entry name" value="Ubiquitin-like_domsf"/>
</dbReference>
<dbReference type="Pfam" id="PF14560">
    <property type="entry name" value="Ubiquitin_2"/>
    <property type="match status" value="1"/>
</dbReference>
<evidence type="ECO:0000256" key="4">
    <source>
        <dbReference type="ARBA" id="ARBA00025779"/>
    </source>
</evidence>
<dbReference type="OrthoDB" id="2130750at2759"/>
<dbReference type="Gene3D" id="2.30.30.190">
    <property type="entry name" value="CAP Gly-rich-like domain"/>
    <property type="match status" value="1"/>
</dbReference>
<dbReference type="GO" id="GO:0007023">
    <property type="term" value="P:post-chaperonin tubulin folding pathway"/>
    <property type="evidence" value="ECO:0007669"/>
    <property type="project" value="InterPro"/>
</dbReference>
<reference evidence="7" key="1">
    <citation type="submission" date="2020-06" db="EMBL/GenBank/DDBJ databases">
        <authorList>
            <consortium name="Plant Systems Biology data submission"/>
        </authorList>
    </citation>
    <scope>NUCLEOTIDE SEQUENCE</scope>
    <source>
        <strain evidence="7">D6</strain>
    </source>
</reference>
<evidence type="ECO:0000259" key="5">
    <source>
        <dbReference type="PROSITE" id="PS50053"/>
    </source>
</evidence>